<dbReference type="InterPro" id="IPR017395">
    <property type="entry name" value="Chlorophyllase-like"/>
</dbReference>
<dbReference type="EMBL" id="BNCO01000004">
    <property type="protein sequence ID" value="GIL46709.1"/>
    <property type="molecule type" value="Genomic_DNA"/>
</dbReference>
<dbReference type="InterPro" id="IPR029058">
    <property type="entry name" value="AB_hydrolase_fold"/>
</dbReference>
<protein>
    <recommendedName>
        <fullName evidence="4">Chlorophyllase</fullName>
    </recommendedName>
</protein>
<comment type="caution">
    <text evidence="2">The sequence shown here is derived from an EMBL/GenBank/DDBJ whole genome shotgun (WGS) entry which is preliminary data.</text>
</comment>
<dbReference type="Proteomes" id="UP000747399">
    <property type="component" value="Unassembled WGS sequence"/>
</dbReference>
<keyword evidence="3" id="KW-1185">Reference proteome</keyword>
<dbReference type="Pfam" id="PF07224">
    <property type="entry name" value="Chlorophyllase"/>
    <property type="match status" value="1"/>
</dbReference>
<dbReference type="Gene3D" id="3.40.50.1820">
    <property type="entry name" value="alpha/beta hydrolase"/>
    <property type="match status" value="1"/>
</dbReference>
<sequence>MITENDTATIRLVASGNHSDQREGRSNPLAHQDKAQEGGQSGVAQGNARDKAPQELTTPQTPQHPGFLSALYDTLWGVLPCFTCGLFPWHIRHPRDRQPEPPLVATPHSDQELKPMSPPPPAPLPVSCLEAAAPPAHVDVSWGPLADHRLRKKFDLPWNGPRTRVTVTCPEQLSNETFPVAIMFNGFLCKAKWYRGLVDRVVSWGFAVVQYDVEDLIDSAEMAVLDPLLQLLSAQVREGALPAGLDLHRLAVVGHNRGGMLAALHLAKDDLIKAAVLIDPVDMSGESEMWKEVVEKLQRALPEPCPEDMARWRDRLTSAAARLPQALSGTSLQGLQCALQPPATELPGKARPRKLVGIVGAAAGTRIPPLDHYYKFWSLMPPGSRLLVLPQAGPMQFLDLGAWVPSHLNKILGEGDNKDAAEVAAVFTAACLNEAFVGEDSTSPFGWRLGHYQYVVSVKRVEGPSPCIIAAAADVAPETSVQ</sequence>
<evidence type="ECO:0008006" key="4">
    <source>
        <dbReference type="Google" id="ProtNLM"/>
    </source>
</evidence>
<evidence type="ECO:0000313" key="3">
    <source>
        <dbReference type="Proteomes" id="UP000747399"/>
    </source>
</evidence>
<dbReference type="GO" id="GO:0015996">
    <property type="term" value="P:chlorophyll catabolic process"/>
    <property type="evidence" value="ECO:0007669"/>
    <property type="project" value="TreeGrafter"/>
</dbReference>
<dbReference type="SUPFAM" id="SSF53474">
    <property type="entry name" value="alpha/beta-Hydrolases"/>
    <property type="match status" value="1"/>
</dbReference>
<reference evidence="2" key="1">
    <citation type="journal article" date="2021" name="Proc. Natl. Acad. Sci. U.S.A.">
        <title>Three genomes in the algal genus Volvox reveal the fate of a haploid sex-determining region after a transition to homothallism.</title>
        <authorList>
            <person name="Yamamoto K."/>
            <person name="Hamaji T."/>
            <person name="Kawai-Toyooka H."/>
            <person name="Matsuzaki R."/>
            <person name="Takahashi F."/>
            <person name="Nishimura Y."/>
            <person name="Kawachi M."/>
            <person name="Noguchi H."/>
            <person name="Minakuchi Y."/>
            <person name="Umen J.G."/>
            <person name="Toyoda A."/>
            <person name="Nozaki H."/>
        </authorList>
    </citation>
    <scope>NUCLEOTIDE SEQUENCE</scope>
    <source>
        <strain evidence="2">NIES-3780</strain>
    </source>
</reference>
<evidence type="ECO:0000313" key="2">
    <source>
        <dbReference type="EMBL" id="GIL46709.1"/>
    </source>
</evidence>
<dbReference type="GO" id="GO:0047746">
    <property type="term" value="F:chlorophyllase activity"/>
    <property type="evidence" value="ECO:0007669"/>
    <property type="project" value="TreeGrafter"/>
</dbReference>
<dbReference type="PANTHER" id="PTHR33428">
    <property type="entry name" value="CHLOROPHYLLASE-2, CHLOROPLASTIC"/>
    <property type="match status" value="1"/>
</dbReference>
<accession>A0A8J4EUZ5</accession>
<feature type="region of interest" description="Disordered" evidence="1">
    <location>
        <begin position="98"/>
        <end position="118"/>
    </location>
</feature>
<feature type="compositionally biased region" description="Basic and acidic residues" evidence="1">
    <location>
        <begin position="19"/>
        <end position="36"/>
    </location>
</feature>
<name>A0A8J4EUZ5_9CHLO</name>
<gene>
    <name evidence="2" type="ORF">Vafri_3628</name>
</gene>
<dbReference type="PANTHER" id="PTHR33428:SF14">
    <property type="entry name" value="CARBOXYLESTERASE TYPE B DOMAIN-CONTAINING PROTEIN"/>
    <property type="match status" value="1"/>
</dbReference>
<proteinExistence type="predicted"/>
<evidence type="ECO:0000256" key="1">
    <source>
        <dbReference type="SAM" id="MobiDB-lite"/>
    </source>
</evidence>
<organism evidence="2 3">
    <name type="scientific">Volvox africanus</name>
    <dbReference type="NCBI Taxonomy" id="51714"/>
    <lineage>
        <taxon>Eukaryota</taxon>
        <taxon>Viridiplantae</taxon>
        <taxon>Chlorophyta</taxon>
        <taxon>core chlorophytes</taxon>
        <taxon>Chlorophyceae</taxon>
        <taxon>CS clade</taxon>
        <taxon>Chlamydomonadales</taxon>
        <taxon>Volvocaceae</taxon>
        <taxon>Volvox</taxon>
    </lineage>
</organism>
<dbReference type="AlphaFoldDB" id="A0A8J4EUZ5"/>
<feature type="region of interest" description="Disordered" evidence="1">
    <location>
        <begin position="1"/>
        <end position="63"/>
    </location>
</feature>